<dbReference type="Pfam" id="PF03421">
    <property type="entry name" value="Acetyltransf_14"/>
    <property type="match status" value="1"/>
</dbReference>
<organism evidence="6 7">
    <name type="scientific">Burkholderia dolosa</name>
    <dbReference type="NCBI Taxonomy" id="152500"/>
    <lineage>
        <taxon>Bacteria</taxon>
        <taxon>Pseudomonadati</taxon>
        <taxon>Pseudomonadota</taxon>
        <taxon>Betaproteobacteria</taxon>
        <taxon>Burkholderiales</taxon>
        <taxon>Burkholderiaceae</taxon>
        <taxon>Burkholderia</taxon>
        <taxon>Burkholderia cepacia complex</taxon>
    </lineage>
</organism>
<dbReference type="InterPro" id="IPR005083">
    <property type="entry name" value="YopJ-like"/>
</dbReference>
<evidence type="ECO:0000256" key="2">
    <source>
        <dbReference type="ARBA" id="ARBA00023315"/>
    </source>
</evidence>
<reference evidence="6 7" key="1">
    <citation type="submission" date="2021-02" db="EMBL/GenBank/DDBJ databases">
        <title>FDA dAtabase for Regulatory Grade micrObial Sequences (FDA-ARGOS): Supporting development and validation of Infectious Disease Dx tests.</title>
        <authorList>
            <person name="Minogue T."/>
            <person name="Wolcott M."/>
            <person name="Wasieloski L."/>
            <person name="Aguilar W."/>
            <person name="Moore D."/>
            <person name="Jaissle J."/>
            <person name="Tallon L."/>
            <person name="Sadzewicz L."/>
            <person name="Zhao X."/>
            <person name="Boylan J."/>
            <person name="Ott S."/>
            <person name="Bowen H."/>
            <person name="Vavikolanu K."/>
            <person name="Mehta A."/>
            <person name="Aluvathingal J."/>
            <person name="Nadendla S."/>
            <person name="Yan Y."/>
            <person name="Sichtig H."/>
        </authorList>
    </citation>
    <scope>NUCLEOTIDE SEQUENCE [LARGE SCALE GENOMIC DNA]</scope>
    <source>
        <strain evidence="6 7">FDAARGOS_1272</strain>
    </source>
</reference>
<gene>
    <name evidence="6" type="ORF">I6K02_26820</name>
</gene>
<dbReference type="EMBL" id="CP069484">
    <property type="protein sequence ID" value="QRO81373.1"/>
    <property type="molecule type" value="Genomic_DNA"/>
</dbReference>
<name>A0A892I7T2_9BURK</name>
<evidence type="ECO:0000256" key="1">
    <source>
        <dbReference type="ARBA" id="ARBA00022679"/>
    </source>
</evidence>
<comment type="catalytic activity">
    <reaction evidence="4">
        <text>L-threonyl-[protein] + acetyl-CoA = O-acetyl-L-threonyl-[protein] + CoA</text>
        <dbReference type="Rhea" id="RHEA:65340"/>
        <dbReference type="Rhea" id="RHEA-COMP:11060"/>
        <dbReference type="Rhea" id="RHEA-COMP:16780"/>
        <dbReference type="ChEBI" id="CHEBI:30013"/>
        <dbReference type="ChEBI" id="CHEBI:57287"/>
        <dbReference type="ChEBI" id="CHEBI:57288"/>
        <dbReference type="ChEBI" id="CHEBI:141025"/>
    </reaction>
    <physiologicalReaction direction="left-to-right" evidence="4">
        <dbReference type="Rhea" id="RHEA:65341"/>
    </physiologicalReaction>
</comment>
<evidence type="ECO:0000256" key="4">
    <source>
        <dbReference type="ARBA" id="ARBA00048364"/>
    </source>
</evidence>
<dbReference type="GO" id="GO:0016746">
    <property type="term" value="F:acyltransferase activity"/>
    <property type="evidence" value="ECO:0007669"/>
    <property type="project" value="UniProtKB-KW"/>
</dbReference>
<evidence type="ECO:0000256" key="3">
    <source>
        <dbReference type="ARBA" id="ARBA00023785"/>
    </source>
</evidence>
<evidence type="ECO:0008006" key="8">
    <source>
        <dbReference type="Google" id="ProtNLM"/>
    </source>
</evidence>
<dbReference type="RefSeq" id="WP_158380468.1">
    <property type="nucleotide sequence ID" value="NZ_CP033839.1"/>
</dbReference>
<keyword evidence="1" id="KW-0808">Transferase</keyword>
<keyword evidence="7" id="KW-1185">Reference proteome</keyword>
<accession>A0A892I7T2</accession>
<dbReference type="Proteomes" id="UP000625568">
    <property type="component" value="Chromosome 3"/>
</dbReference>
<proteinExistence type="inferred from homology"/>
<evidence type="ECO:0000256" key="5">
    <source>
        <dbReference type="ARBA" id="ARBA00048662"/>
    </source>
</evidence>
<protein>
    <recommendedName>
        <fullName evidence="8">Effector protein YopJ</fullName>
    </recommendedName>
</protein>
<keyword evidence="2" id="KW-0012">Acyltransferase</keyword>
<evidence type="ECO:0000313" key="6">
    <source>
        <dbReference type="EMBL" id="QRO81373.1"/>
    </source>
</evidence>
<comment type="similarity">
    <text evidence="3">Belongs to the acetyltransferase YopJ family.</text>
</comment>
<evidence type="ECO:0000313" key="7">
    <source>
        <dbReference type="Proteomes" id="UP000625568"/>
    </source>
</evidence>
<sequence length="304" mass="34447">MNSESWAFRAFSDLDEKLMPYLVEMANSRKPGLNLSYLSEPILIVEKLREAIDSRVESERYIVNLGERGTHFSALDYRLIDGISSLLMFEPANFNSLAVSLLAFRLKSILDRVDFFHVKFSIFEMDIQRSGAECGIFSLALAKKLHKESAAIIELHRLNLAGEISVGDLYAAKNEIDKFLPPSLYKHAQSSFRIADYIKSNPGSDKVSVNKKGETLLERRNAHVRSIEGRYMIDSIHQKRLIELKRLREAFENVKITAVQNIQTARAASLPPLDYPARQQRHCSISHLAKASSFPRDTVTESST</sequence>
<comment type="catalytic activity">
    <reaction evidence="5">
        <text>L-seryl-[protein] + acetyl-CoA = O-acetyl-L-seryl-[protein] + CoA</text>
        <dbReference type="Rhea" id="RHEA:59392"/>
        <dbReference type="Rhea" id="RHEA-COMP:9863"/>
        <dbReference type="Rhea" id="RHEA-COMP:15352"/>
        <dbReference type="ChEBI" id="CHEBI:29999"/>
        <dbReference type="ChEBI" id="CHEBI:57287"/>
        <dbReference type="ChEBI" id="CHEBI:57288"/>
        <dbReference type="ChEBI" id="CHEBI:141128"/>
    </reaction>
    <physiologicalReaction direction="left-to-right" evidence="5">
        <dbReference type="Rhea" id="RHEA:59393"/>
    </physiologicalReaction>
</comment>
<dbReference type="AlphaFoldDB" id="A0A892I7T2"/>